<dbReference type="SUPFAM" id="SSF54001">
    <property type="entry name" value="Cysteine proteinases"/>
    <property type="match status" value="1"/>
</dbReference>
<dbReference type="Gene3D" id="3.30.2140.10">
    <property type="entry name" value="Arylamine N-acetyltransferase"/>
    <property type="match status" value="1"/>
</dbReference>
<dbReference type="EMBL" id="CP133217">
    <property type="protein sequence ID" value="WML88184.1"/>
    <property type="molecule type" value="Genomic_DNA"/>
</dbReference>
<dbReference type="PRINTS" id="PR01543">
    <property type="entry name" value="ANATRNSFRASE"/>
</dbReference>
<dbReference type="EMBL" id="JAVFKN010000001">
    <property type="protein sequence ID" value="MDQ5766953.1"/>
    <property type="molecule type" value="Genomic_DNA"/>
</dbReference>
<evidence type="ECO:0000256" key="2">
    <source>
        <dbReference type="RuleBase" id="RU003452"/>
    </source>
</evidence>
<proteinExistence type="inferred from homology"/>
<evidence type="ECO:0000256" key="1">
    <source>
        <dbReference type="ARBA" id="ARBA00006547"/>
    </source>
</evidence>
<comment type="similarity">
    <text evidence="1 2">Belongs to the arylamine N-acetyltransferase family.</text>
</comment>
<organism evidence="4">
    <name type="scientific">Thiothrix subterranea</name>
    <dbReference type="NCBI Taxonomy" id="2735563"/>
    <lineage>
        <taxon>Bacteria</taxon>
        <taxon>Pseudomonadati</taxon>
        <taxon>Pseudomonadota</taxon>
        <taxon>Gammaproteobacteria</taxon>
        <taxon>Thiotrichales</taxon>
        <taxon>Thiotrichaceae</taxon>
        <taxon>Thiothrix</taxon>
    </lineage>
</organism>
<dbReference type="Pfam" id="PF00797">
    <property type="entry name" value="Acetyltransf_2"/>
    <property type="match status" value="1"/>
</dbReference>
<protein>
    <submittedName>
        <fullName evidence="4">Arylamine N-acetyltransferase</fullName>
    </submittedName>
</protein>
<dbReference type="GO" id="GO:0016407">
    <property type="term" value="F:acetyltransferase activity"/>
    <property type="evidence" value="ECO:0007669"/>
    <property type="project" value="InterPro"/>
</dbReference>
<evidence type="ECO:0000313" key="4">
    <source>
        <dbReference type="EMBL" id="WML88184.1"/>
    </source>
</evidence>
<dbReference type="PANTHER" id="PTHR11786">
    <property type="entry name" value="N-HYDROXYARYLAMINE O-ACETYLTRANSFERASE"/>
    <property type="match status" value="1"/>
</dbReference>
<dbReference type="AlphaFoldDB" id="A0AA51MQR5"/>
<evidence type="ECO:0000313" key="5">
    <source>
        <dbReference type="Proteomes" id="UP001223336"/>
    </source>
</evidence>
<dbReference type="InterPro" id="IPR038765">
    <property type="entry name" value="Papain-like_cys_pep_sf"/>
</dbReference>
<dbReference type="Proteomes" id="UP001223336">
    <property type="component" value="Unassembled WGS sequence"/>
</dbReference>
<accession>A0AA51MQR5</accession>
<dbReference type="Proteomes" id="UP001229862">
    <property type="component" value="Chromosome"/>
</dbReference>
<evidence type="ECO:0000313" key="3">
    <source>
        <dbReference type="EMBL" id="MDQ5766953.1"/>
    </source>
</evidence>
<keyword evidence="5" id="KW-1185">Reference proteome</keyword>
<dbReference type="PANTHER" id="PTHR11786:SF0">
    <property type="entry name" value="ARYLAMINE N-ACETYLTRANSFERASE 4-RELATED"/>
    <property type="match status" value="1"/>
</dbReference>
<name>A0AA51MQR5_9GAMM</name>
<sequence>MESAIFNLTAYCQRIGYTGELRPDLATVQALMQHQLRSVLFENLDVLAGKPISLNPADIVAKIVGKQRGGYCYEVNGLFAMALQALQIPYQFVAARPMFYPMKRPRTHMALLVTLDGVEWLCDLGFGSYGIREPLRLDVLETPIPQGYDTFMLSEEGGDIVLKAQVDGAWVKQYGFNRCPVEWIDFAPANWLNSTHPDAVFTQKPLVVRFTANGRNILFGDSFKQVAEGVATQRTLAPHEQAAVLATHFGLTRELAG</sequence>
<dbReference type="InterPro" id="IPR001447">
    <property type="entry name" value="Arylamine_N-AcTrfase"/>
</dbReference>
<gene>
    <name evidence="3" type="ORF">RCC75_00315</name>
    <name evidence="4" type="ORF">RCG00_07365</name>
</gene>
<dbReference type="RefSeq" id="WP_308133196.1">
    <property type="nucleotide sequence ID" value="NZ_CP133197.1"/>
</dbReference>
<reference evidence="4 5" key="1">
    <citation type="submission" date="2023-08" db="EMBL/GenBank/DDBJ databases">
        <title>New molecular markers tilS and rpoB for phylogenetic and monitoring studies of the genus Thiothrix biodiversity.</title>
        <authorList>
            <person name="Ravin N.V."/>
            <person name="Smolyakov D."/>
            <person name="Markov N.D."/>
            <person name="Beletsky A.V."/>
            <person name="Mardanov A.V."/>
            <person name="Rudenko T.S."/>
            <person name="Grabovich M.Y."/>
        </authorList>
    </citation>
    <scope>NUCLEOTIDE SEQUENCE</scope>
    <source>
        <strain evidence="4">DNT52</strain>
        <strain evidence="3 5">H33</strain>
    </source>
</reference>
<dbReference type="Gene3D" id="2.40.128.150">
    <property type="entry name" value="Cysteine proteinases"/>
    <property type="match status" value="1"/>
</dbReference>